<evidence type="ECO:0000256" key="2">
    <source>
        <dbReference type="SAM" id="Phobius"/>
    </source>
</evidence>
<feature type="transmembrane region" description="Helical" evidence="2">
    <location>
        <begin position="40"/>
        <end position="59"/>
    </location>
</feature>
<dbReference type="OrthoDB" id="514292at2759"/>
<dbReference type="Gene3D" id="3.90.1140.10">
    <property type="entry name" value="Cyclic phosphodiesterase"/>
    <property type="match status" value="1"/>
</dbReference>
<dbReference type="InterPro" id="IPR012386">
    <property type="entry name" value="Cyclic-nucl_3Pdiesterase"/>
</dbReference>
<keyword evidence="2" id="KW-0812">Transmembrane</keyword>
<keyword evidence="2" id="KW-1133">Transmembrane helix</keyword>
<dbReference type="AlphaFoldDB" id="A0A835XZ00"/>
<comment type="caution">
    <text evidence="3">The sequence shown here is derived from an EMBL/GenBank/DDBJ whole genome shotgun (WGS) entry which is preliminary data.</text>
</comment>
<dbReference type="PANTHER" id="PTHR28141:SF1">
    <property type="entry name" value="2',3'-CYCLIC-NUCLEOTIDE 3'-PHOSPHODIESTERASE"/>
    <property type="match status" value="1"/>
</dbReference>
<dbReference type="FunFam" id="3.90.1140.10:FF:000007">
    <property type="entry name" value="Cyclic phosphodiesterase"/>
    <property type="match status" value="1"/>
</dbReference>
<evidence type="ECO:0000313" key="4">
    <source>
        <dbReference type="Proteomes" id="UP000612055"/>
    </source>
</evidence>
<dbReference type="PANTHER" id="PTHR28141">
    <property type="entry name" value="2',3'-CYCLIC-NUCLEOTIDE 3'-PHOSPHODIESTERASE"/>
    <property type="match status" value="1"/>
</dbReference>
<feature type="compositionally biased region" description="Low complexity" evidence="1">
    <location>
        <begin position="24"/>
        <end position="34"/>
    </location>
</feature>
<accession>A0A835XZ00</accession>
<protein>
    <submittedName>
        <fullName evidence="3">Uncharacterized protein</fullName>
    </submittedName>
</protein>
<dbReference type="Pfam" id="PF07823">
    <property type="entry name" value="CPDase"/>
    <property type="match status" value="1"/>
</dbReference>
<feature type="compositionally biased region" description="Basic and acidic residues" evidence="1">
    <location>
        <begin position="1"/>
        <end position="21"/>
    </location>
</feature>
<evidence type="ECO:0000313" key="3">
    <source>
        <dbReference type="EMBL" id="KAG2492570.1"/>
    </source>
</evidence>
<keyword evidence="4" id="KW-1185">Reference proteome</keyword>
<reference evidence="3" key="1">
    <citation type="journal article" date="2020" name="bioRxiv">
        <title>Comparative genomics of Chlamydomonas.</title>
        <authorList>
            <person name="Craig R.J."/>
            <person name="Hasan A.R."/>
            <person name="Ness R.W."/>
            <person name="Keightley P.D."/>
        </authorList>
    </citation>
    <scope>NUCLEOTIDE SEQUENCE</scope>
    <source>
        <strain evidence="3">CCAP 11/70</strain>
    </source>
</reference>
<dbReference type="SUPFAM" id="SSF55144">
    <property type="entry name" value="LigT-like"/>
    <property type="match status" value="1"/>
</dbReference>
<keyword evidence="2" id="KW-0472">Membrane</keyword>
<gene>
    <name evidence="3" type="ORF">HYH03_009232</name>
</gene>
<feature type="region of interest" description="Disordered" evidence="1">
    <location>
        <begin position="1"/>
        <end position="34"/>
    </location>
</feature>
<proteinExistence type="predicted"/>
<dbReference type="InterPro" id="IPR009097">
    <property type="entry name" value="Cyclic_Pdiesterase"/>
</dbReference>
<dbReference type="EMBL" id="JAEHOE010000044">
    <property type="protein sequence ID" value="KAG2492570.1"/>
    <property type="molecule type" value="Genomic_DNA"/>
</dbReference>
<dbReference type="GO" id="GO:0004113">
    <property type="term" value="F:2',3'-cyclic-nucleotide 3'-phosphodiesterase activity"/>
    <property type="evidence" value="ECO:0007669"/>
    <property type="project" value="TreeGrafter"/>
</dbReference>
<sequence length="307" mass="33508">MSSSSELRRRVGREPGQEGGDKATSTPGTHTGSSSRARNLCLVLLCGLVVCALALYTYVSLQGPLPPGTHRLLPFLPLRGGAGPGGAAKQPRGAPQPAALRDPAWLAARAHPLSVCAPKINMTSKESYSLWAQPKGRMGEQLKAEIAHLAERHGANPFPPHVTVLGDIEKPRAEMEALMEQLAARTKKYRINFTDVTRGSIFYQCVYLLVAKDPGTMAAAQAAREVFGRTTPPYMPHLSLLYSDMEDGERLKVVDYEIGRLYGENSSYDTLMVENGYDVDSISLWYTPTDDTGLRSWCLVGEYELQG</sequence>
<dbReference type="GO" id="GO:0009187">
    <property type="term" value="P:cyclic nucleotide metabolic process"/>
    <property type="evidence" value="ECO:0007669"/>
    <property type="project" value="TreeGrafter"/>
</dbReference>
<dbReference type="Proteomes" id="UP000612055">
    <property type="component" value="Unassembled WGS sequence"/>
</dbReference>
<evidence type="ECO:0000256" key="1">
    <source>
        <dbReference type="SAM" id="MobiDB-lite"/>
    </source>
</evidence>
<organism evidence="3 4">
    <name type="scientific">Edaphochlamys debaryana</name>
    <dbReference type="NCBI Taxonomy" id="47281"/>
    <lineage>
        <taxon>Eukaryota</taxon>
        <taxon>Viridiplantae</taxon>
        <taxon>Chlorophyta</taxon>
        <taxon>core chlorophytes</taxon>
        <taxon>Chlorophyceae</taxon>
        <taxon>CS clade</taxon>
        <taxon>Chlamydomonadales</taxon>
        <taxon>Chlamydomonadales incertae sedis</taxon>
        <taxon>Edaphochlamys</taxon>
    </lineage>
</organism>
<name>A0A835XZ00_9CHLO</name>